<dbReference type="EMBL" id="AP004702">
    <property type="protein sequence ID" value="BAD09883.1"/>
    <property type="molecule type" value="Genomic_DNA"/>
</dbReference>
<organism evidence="1 2">
    <name type="scientific">Oryza sativa subsp. japonica</name>
    <name type="common">Rice</name>
    <dbReference type="NCBI Taxonomy" id="39947"/>
    <lineage>
        <taxon>Eukaryota</taxon>
        <taxon>Viridiplantae</taxon>
        <taxon>Streptophyta</taxon>
        <taxon>Embryophyta</taxon>
        <taxon>Tracheophyta</taxon>
        <taxon>Spermatophyta</taxon>
        <taxon>Magnoliopsida</taxon>
        <taxon>Liliopsida</taxon>
        <taxon>Poales</taxon>
        <taxon>Poaceae</taxon>
        <taxon>BOP clade</taxon>
        <taxon>Oryzoideae</taxon>
        <taxon>Oryzeae</taxon>
        <taxon>Oryzinae</taxon>
        <taxon>Oryza</taxon>
        <taxon>Oryza sativa</taxon>
    </lineage>
</organism>
<dbReference type="AlphaFoldDB" id="Q6Z9I4"/>
<accession>Q6Z9I4</accession>
<evidence type="ECO:0000313" key="2">
    <source>
        <dbReference type="Proteomes" id="UP000000763"/>
    </source>
</evidence>
<proteinExistence type="predicted"/>
<evidence type="ECO:0000313" key="1">
    <source>
        <dbReference type="EMBL" id="BAD09883.1"/>
    </source>
</evidence>
<protein>
    <submittedName>
        <fullName evidence="1">Uncharacterized protein</fullName>
    </submittedName>
</protein>
<reference evidence="2" key="2">
    <citation type="journal article" date="2008" name="Nucleic Acids Res.">
        <title>The rice annotation project database (RAP-DB): 2008 update.</title>
        <authorList>
            <consortium name="The rice annotation project (RAP)"/>
        </authorList>
    </citation>
    <scope>GENOME REANNOTATION</scope>
    <source>
        <strain evidence="2">cv. Nipponbare</strain>
    </source>
</reference>
<dbReference type="Proteomes" id="UP000000763">
    <property type="component" value="Chromosome 8"/>
</dbReference>
<sequence length="213" mass="22970">MPIDGACCRRAWRPSRAEPSRVSCRSEALAACTARRKRRGSSAWAWARGPLPRWFWVSPGLAVGGACGVAAGRGARRRCTPPVFARRDALVSGGIFLLRRPAGRRASERERGFCLVVCRGFSAAPLVVCVGAFLLPFHCSSVVCAAARPARAATLGALSTHYIYRRIQRVRSGVVFFQFPRYIGVTARTEGSADLSRLTSAAACAEQAGARME</sequence>
<reference evidence="2" key="1">
    <citation type="journal article" date="2005" name="Nature">
        <title>The map-based sequence of the rice genome.</title>
        <authorList>
            <consortium name="International rice genome sequencing project (IRGSP)"/>
            <person name="Matsumoto T."/>
            <person name="Wu J."/>
            <person name="Kanamori H."/>
            <person name="Katayose Y."/>
            <person name="Fujisawa M."/>
            <person name="Namiki N."/>
            <person name="Mizuno H."/>
            <person name="Yamamoto K."/>
            <person name="Antonio B.A."/>
            <person name="Baba T."/>
            <person name="Sakata K."/>
            <person name="Nagamura Y."/>
            <person name="Aoki H."/>
            <person name="Arikawa K."/>
            <person name="Arita K."/>
            <person name="Bito T."/>
            <person name="Chiden Y."/>
            <person name="Fujitsuka N."/>
            <person name="Fukunaka R."/>
            <person name="Hamada M."/>
            <person name="Harada C."/>
            <person name="Hayashi A."/>
            <person name="Hijishita S."/>
            <person name="Honda M."/>
            <person name="Hosokawa S."/>
            <person name="Ichikawa Y."/>
            <person name="Idonuma A."/>
            <person name="Iijima M."/>
            <person name="Ikeda M."/>
            <person name="Ikeno M."/>
            <person name="Ito K."/>
            <person name="Ito S."/>
            <person name="Ito T."/>
            <person name="Ito Y."/>
            <person name="Ito Y."/>
            <person name="Iwabuchi A."/>
            <person name="Kamiya K."/>
            <person name="Karasawa W."/>
            <person name="Kurita K."/>
            <person name="Katagiri S."/>
            <person name="Kikuta A."/>
            <person name="Kobayashi H."/>
            <person name="Kobayashi N."/>
            <person name="Machita K."/>
            <person name="Maehara T."/>
            <person name="Masukawa M."/>
            <person name="Mizubayashi T."/>
            <person name="Mukai Y."/>
            <person name="Nagasaki H."/>
            <person name="Nagata Y."/>
            <person name="Naito S."/>
            <person name="Nakashima M."/>
            <person name="Nakama Y."/>
            <person name="Nakamichi Y."/>
            <person name="Nakamura M."/>
            <person name="Meguro A."/>
            <person name="Negishi M."/>
            <person name="Ohta I."/>
            <person name="Ohta T."/>
            <person name="Okamoto M."/>
            <person name="Ono N."/>
            <person name="Saji S."/>
            <person name="Sakaguchi M."/>
            <person name="Sakai K."/>
            <person name="Shibata M."/>
            <person name="Shimokawa T."/>
            <person name="Song J."/>
            <person name="Takazaki Y."/>
            <person name="Terasawa K."/>
            <person name="Tsugane M."/>
            <person name="Tsuji K."/>
            <person name="Ueda S."/>
            <person name="Waki K."/>
            <person name="Yamagata H."/>
            <person name="Yamamoto M."/>
            <person name="Yamamoto S."/>
            <person name="Yamane H."/>
            <person name="Yoshiki S."/>
            <person name="Yoshihara R."/>
            <person name="Yukawa K."/>
            <person name="Zhong H."/>
            <person name="Yano M."/>
            <person name="Yuan Q."/>
            <person name="Ouyang S."/>
            <person name="Liu J."/>
            <person name="Jones K.M."/>
            <person name="Gansberger K."/>
            <person name="Moffat K."/>
            <person name="Hill J."/>
            <person name="Bera J."/>
            <person name="Fadrosh D."/>
            <person name="Jin S."/>
            <person name="Johri S."/>
            <person name="Kim M."/>
            <person name="Overton L."/>
            <person name="Reardon M."/>
            <person name="Tsitrin T."/>
            <person name="Vuong H."/>
            <person name="Weaver B."/>
            <person name="Ciecko A."/>
            <person name="Tallon L."/>
            <person name="Jackson J."/>
            <person name="Pai G."/>
            <person name="Aken S.V."/>
            <person name="Utterback T."/>
            <person name="Reidmuller S."/>
            <person name="Feldblyum T."/>
            <person name="Hsiao J."/>
            <person name="Zismann V."/>
            <person name="Iobst S."/>
            <person name="de Vazeille A.R."/>
            <person name="Buell C.R."/>
            <person name="Ying K."/>
            <person name="Li Y."/>
            <person name="Lu T."/>
            <person name="Huang Y."/>
            <person name="Zhao Q."/>
            <person name="Feng Q."/>
            <person name="Zhang L."/>
            <person name="Zhu J."/>
            <person name="Weng Q."/>
            <person name="Mu J."/>
            <person name="Lu Y."/>
            <person name="Fan D."/>
            <person name="Liu Y."/>
            <person name="Guan J."/>
            <person name="Zhang Y."/>
            <person name="Yu S."/>
            <person name="Liu X."/>
            <person name="Zhang Y."/>
            <person name="Hong G."/>
            <person name="Han B."/>
            <person name="Choisne N."/>
            <person name="Demange N."/>
            <person name="Orjeda G."/>
            <person name="Samain S."/>
            <person name="Cattolico L."/>
            <person name="Pelletier E."/>
            <person name="Couloux A."/>
            <person name="Segurens B."/>
            <person name="Wincker P."/>
            <person name="D'Hont A."/>
            <person name="Scarpelli C."/>
            <person name="Weissenbach J."/>
            <person name="Salanoubat M."/>
            <person name="Quetier F."/>
            <person name="Yu Y."/>
            <person name="Kim H.R."/>
            <person name="Rambo T."/>
            <person name="Currie J."/>
            <person name="Collura K."/>
            <person name="Luo M."/>
            <person name="Yang T."/>
            <person name="Ammiraju J.S.S."/>
            <person name="Engler F."/>
            <person name="Soderlund C."/>
            <person name="Wing R.A."/>
            <person name="Palmer L.E."/>
            <person name="de la Bastide M."/>
            <person name="Spiegel L."/>
            <person name="Nascimento L."/>
            <person name="Zutavern T."/>
            <person name="O'Shaughnessy A."/>
            <person name="Dike S."/>
            <person name="Dedhia N."/>
            <person name="Preston R."/>
            <person name="Balija V."/>
            <person name="McCombie W.R."/>
            <person name="Chow T."/>
            <person name="Chen H."/>
            <person name="Chung M."/>
            <person name="Chen C."/>
            <person name="Shaw J."/>
            <person name="Wu H."/>
            <person name="Hsiao K."/>
            <person name="Chao Y."/>
            <person name="Chu M."/>
            <person name="Cheng C."/>
            <person name="Hour A."/>
            <person name="Lee P."/>
            <person name="Lin S."/>
            <person name="Lin Y."/>
            <person name="Liou J."/>
            <person name="Liu S."/>
            <person name="Hsing Y."/>
            <person name="Raghuvanshi S."/>
            <person name="Mohanty A."/>
            <person name="Bharti A.K."/>
            <person name="Gaur A."/>
            <person name="Gupta V."/>
            <person name="Kumar D."/>
            <person name="Ravi V."/>
            <person name="Vij S."/>
            <person name="Kapur A."/>
            <person name="Khurana P."/>
            <person name="Khurana P."/>
            <person name="Khurana J.P."/>
            <person name="Tyagi A.K."/>
            <person name="Gaikwad K."/>
            <person name="Singh A."/>
            <person name="Dalal V."/>
            <person name="Srivastava S."/>
            <person name="Dixit A."/>
            <person name="Pal A.K."/>
            <person name="Ghazi I.A."/>
            <person name="Yadav M."/>
            <person name="Pandit A."/>
            <person name="Bhargava A."/>
            <person name="Sureshbabu K."/>
            <person name="Batra K."/>
            <person name="Sharma T.R."/>
            <person name="Mohapatra T."/>
            <person name="Singh N.K."/>
            <person name="Messing J."/>
            <person name="Nelson A.B."/>
            <person name="Fuks G."/>
            <person name="Kavchok S."/>
            <person name="Keizer G."/>
            <person name="Linton E."/>
            <person name="Llaca V."/>
            <person name="Song R."/>
            <person name="Tanyolac B."/>
            <person name="Young S."/>
            <person name="Ho-Il K."/>
            <person name="Hahn J.H."/>
            <person name="Sangsakoo G."/>
            <person name="Vanavichit A."/>
            <person name="de Mattos Luiz.A.T."/>
            <person name="Zimmer P.D."/>
            <person name="Malone G."/>
            <person name="Dellagostin O."/>
            <person name="de Oliveira A.C."/>
            <person name="Bevan M."/>
            <person name="Bancroft I."/>
            <person name="Minx P."/>
            <person name="Cordum H."/>
            <person name="Wilson R."/>
            <person name="Cheng Z."/>
            <person name="Jin W."/>
            <person name="Jiang J."/>
            <person name="Leong S.A."/>
            <person name="Iwama H."/>
            <person name="Gojobori T."/>
            <person name="Itoh T."/>
            <person name="Niimura Y."/>
            <person name="Fujii Y."/>
            <person name="Habara T."/>
            <person name="Sakai H."/>
            <person name="Sato Y."/>
            <person name="Wilson G."/>
            <person name="Kumar K."/>
            <person name="McCouch S."/>
            <person name="Juretic N."/>
            <person name="Hoen D."/>
            <person name="Wright S."/>
            <person name="Bruskiewich R."/>
            <person name="Bureau T."/>
            <person name="Miyao A."/>
            <person name="Hirochika H."/>
            <person name="Nishikawa T."/>
            <person name="Kadowaki K."/>
            <person name="Sugiura M."/>
            <person name="Burr B."/>
            <person name="Sasaki T."/>
        </authorList>
    </citation>
    <scope>NUCLEOTIDE SEQUENCE [LARGE SCALE GENOMIC DNA]</scope>
    <source>
        <strain evidence="2">cv. Nipponbare</strain>
    </source>
</reference>
<name>Q6Z9I4_ORYSJ</name>
<gene>
    <name evidence="1" type="primary">P0524F03.24</name>
</gene>